<dbReference type="Pfam" id="PF00483">
    <property type="entry name" value="NTP_transferase"/>
    <property type="match status" value="1"/>
</dbReference>
<dbReference type="Gene3D" id="3.90.550.10">
    <property type="entry name" value="Spore Coat Polysaccharide Biosynthesis Protein SpsA, Chain A"/>
    <property type="match status" value="1"/>
</dbReference>
<gene>
    <name evidence="3" type="ORF">SAMN04489723_10714</name>
</gene>
<keyword evidence="4" id="KW-1185">Reference proteome</keyword>
<evidence type="ECO:0000313" key="3">
    <source>
        <dbReference type="EMBL" id="SFB30191.1"/>
    </source>
</evidence>
<dbReference type="RefSeq" id="WP_092897131.1">
    <property type="nucleotide sequence ID" value="NZ_FOKK01000007.1"/>
</dbReference>
<dbReference type="Gene3D" id="3.10.580.10">
    <property type="entry name" value="CBS-domain"/>
    <property type="match status" value="1"/>
</dbReference>
<dbReference type="InterPro" id="IPR000644">
    <property type="entry name" value="CBS_dom"/>
</dbReference>
<sequence>MFIDKDKINLFTAAQDISIREAMRLIEANKRGLIFVLNADDKLVGSVSDGDIRRGILNGCQLDDQLSAVMNSNPFTVSIQEQKTLDMKQITEQGIKLVPVIDAQGKIHHFLSSEPEKASPTIENPVVLMVGGRGIRLEPLTQNIPKPLLKVGNKPILQTILERLHLFGFRNVYLCTNYLSEHIEEFCGDGSSFGLNIRYFKEDKKLGTIGAVKYLEDQLKLPFLVMNGDLLTSLNYKSVLDFHIENNAKLTIGSASYEAKVPYGVLQTEGCQVTSILEKPTYSFRISGGIYALSPEVLSHIPKGNFYDITDLMDVLLREKQSVVAFPIEEYWLDIGQHQDYEKANLDYKNLFNKSNP</sequence>
<feature type="domain" description="CBS" evidence="2">
    <location>
        <begin position="3"/>
        <end position="65"/>
    </location>
</feature>
<dbReference type="AlphaFoldDB" id="A0A1I0ZX71"/>
<dbReference type="SUPFAM" id="SSF54631">
    <property type="entry name" value="CBS-domain pair"/>
    <property type="match status" value="1"/>
</dbReference>
<accession>A0A1I0ZX71</accession>
<dbReference type="Proteomes" id="UP000198790">
    <property type="component" value="Unassembled WGS sequence"/>
</dbReference>
<evidence type="ECO:0000259" key="2">
    <source>
        <dbReference type="PROSITE" id="PS51371"/>
    </source>
</evidence>
<dbReference type="InterPro" id="IPR029044">
    <property type="entry name" value="Nucleotide-diphossugar_trans"/>
</dbReference>
<keyword evidence="1" id="KW-0129">CBS domain</keyword>
<evidence type="ECO:0000256" key="1">
    <source>
        <dbReference type="PROSITE-ProRule" id="PRU00703"/>
    </source>
</evidence>
<evidence type="ECO:0000313" key="4">
    <source>
        <dbReference type="Proteomes" id="UP000198790"/>
    </source>
</evidence>
<dbReference type="SUPFAM" id="SSF53448">
    <property type="entry name" value="Nucleotide-diphospho-sugar transferases"/>
    <property type="match status" value="1"/>
</dbReference>
<dbReference type="InterPro" id="IPR005835">
    <property type="entry name" value="NTP_transferase_dom"/>
</dbReference>
<dbReference type="InterPro" id="IPR046342">
    <property type="entry name" value="CBS_dom_sf"/>
</dbReference>
<dbReference type="CDD" id="cd06426">
    <property type="entry name" value="NTP_transferase_like_2"/>
    <property type="match status" value="1"/>
</dbReference>
<dbReference type="OrthoDB" id="9813880at2"/>
<dbReference type="STRING" id="237018.SAMN04489723_10714"/>
<dbReference type="Pfam" id="PF00571">
    <property type="entry name" value="CBS"/>
    <property type="match status" value="1"/>
</dbReference>
<reference evidence="3 4" key="1">
    <citation type="submission" date="2016-10" db="EMBL/GenBank/DDBJ databases">
        <authorList>
            <person name="de Groot N.N."/>
        </authorList>
    </citation>
    <scope>NUCLEOTIDE SEQUENCE [LARGE SCALE GENOMIC DNA]</scope>
    <source>
        <strain evidence="3 4">DSM 23399</strain>
    </source>
</reference>
<dbReference type="EMBL" id="FOKK01000007">
    <property type="protein sequence ID" value="SFB30191.1"/>
    <property type="molecule type" value="Genomic_DNA"/>
</dbReference>
<organism evidence="3 4">
    <name type="scientific">Algoriphagus aquimarinus</name>
    <dbReference type="NCBI Taxonomy" id="237018"/>
    <lineage>
        <taxon>Bacteria</taxon>
        <taxon>Pseudomonadati</taxon>
        <taxon>Bacteroidota</taxon>
        <taxon>Cytophagia</taxon>
        <taxon>Cytophagales</taxon>
        <taxon>Cyclobacteriaceae</taxon>
        <taxon>Algoriphagus</taxon>
    </lineage>
</organism>
<dbReference type="PANTHER" id="PTHR22572">
    <property type="entry name" value="SUGAR-1-PHOSPHATE GUANYL TRANSFERASE"/>
    <property type="match status" value="1"/>
</dbReference>
<protein>
    <submittedName>
        <fullName evidence="3">CBS domain-containing protein</fullName>
    </submittedName>
</protein>
<proteinExistence type="predicted"/>
<dbReference type="PROSITE" id="PS51371">
    <property type="entry name" value="CBS"/>
    <property type="match status" value="1"/>
</dbReference>
<dbReference type="InterPro" id="IPR050486">
    <property type="entry name" value="Mannose-1P_guanyltransferase"/>
</dbReference>
<name>A0A1I0ZX71_9BACT</name>